<dbReference type="SUPFAM" id="SSF52540">
    <property type="entry name" value="P-loop containing nucleoside triphosphate hydrolases"/>
    <property type="match status" value="1"/>
</dbReference>
<evidence type="ECO:0000256" key="1">
    <source>
        <dbReference type="ARBA" id="ARBA00022741"/>
    </source>
</evidence>
<organism evidence="4 5">
    <name type="scientific">Lachnobacterium bovis</name>
    <dbReference type="NCBI Taxonomy" id="140626"/>
    <lineage>
        <taxon>Bacteria</taxon>
        <taxon>Bacillati</taxon>
        <taxon>Bacillota</taxon>
        <taxon>Clostridia</taxon>
        <taxon>Lachnospirales</taxon>
        <taxon>Lachnospiraceae</taxon>
        <taxon>Lachnobacterium</taxon>
    </lineage>
</organism>
<feature type="domain" description="ABC transporter" evidence="3">
    <location>
        <begin position="23"/>
        <end position="158"/>
    </location>
</feature>
<evidence type="ECO:0000313" key="5">
    <source>
        <dbReference type="Proteomes" id="UP000182471"/>
    </source>
</evidence>
<dbReference type="AlphaFoldDB" id="A0A1H9S2G7"/>
<dbReference type="Proteomes" id="UP000182471">
    <property type="component" value="Unassembled WGS sequence"/>
</dbReference>
<sequence length="211" mass="24139">MSSTSHALEIKNLYYSKGYFSIKDLNLYVDSNEVLGVYASPGMGKTTLAMLIGNALEPEYGEILYFGQSMRDDEILIKEKISIIYDTPNFNLNLKIETLAKAIKKLDKNFDFENFLLDAKREKLDFKTRLKNYSKSDLKVLSLLIALNRNTQILVLDDLKIGIEKDKINQINNLIKEAILKKKLAILFLTSDKDAIKQLADRIFELNSKMS</sequence>
<proteinExistence type="predicted"/>
<dbReference type="Pfam" id="PF00005">
    <property type="entry name" value="ABC_tran"/>
    <property type="match status" value="1"/>
</dbReference>
<dbReference type="Gene3D" id="3.40.50.300">
    <property type="entry name" value="P-loop containing nucleotide triphosphate hydrolases"/>
    <property type="match status" value="1"/>
</dbReference>
<keyword evidence="2" id="KW-0067">ATP-binding</keyword>
<dbReference type="GO" id="GO:0005524">
    <property type="term" value="F:ATP binding"/>
    <property type="evidence" value="ECO:0007669"/>
    <property type="project" value="UniProtKB-KW"/>
</dbReference>
<dbReference type="EMBL" id="FOGW01000010">
    <property type="protein sequence ID" value="SER79222.1"/>
    <property type="molecule type" value="Genomic_DNA"/>
</dbReference>
<keyword evidence="1" id="KW-0547">Nucleotide-binding</keyword>
<dbReference type="InterPro" id="IPR003439">
    <property type="entry name" value="ABC_transporter-like_ATP-bd"/>
</dbReference>
<name>A0A1H9S2G7_9FIRM</name>
<evidence type="ECO:0000313" key="4">
    <source>
        <dbReference type="EMBL" id="SER79222.1"/>
    </source>
</evidence>
<gene>
    <name evidence="4" type="ORF">SAMN02910429_01111</name>
</gene>
<evidence type="ECO:0000256" key="2">
    <source>
        <dbReference type="ARBA" id="ARBA00022840"/>
    </source>
</evidence>
<dbReference type="InterPro" id="IPR027417">
    <property type="entry name" value="P-loop_NTPase"/>
</dbReference>
<dbReference type="PANTHER" id="PTHR43158:SF1">
    <property type="entry name" value="ABC TRANSPORTER, ATP-BINDING PROTEIN"/>
    <property type="match status" value="1"/>
</dbReference>
<reference evidence="5" key="1">
    <citation type="submission" date="2016-10" db="EMBL/GenBank/DDBJ databases">
        <authorList>
            <person name="Varghese N."/>
            <person name="Submissions S."/>
        </authorList>
    </citation>
    <scope>NUCLEOTIDE SEQUENCE [LARGE SCALE GENOMIC DNA]</scope>
    <source>
        <strain evidence="5">S1b</strain>
    </source>
</reference>
<dbReference type="GO" id="GO:0016887">
    <property type="term" value="F:ATP hydrolysis activity"/>
    <property type="evidence" value="ECO:0007669"/>
    <property type="project" value="InterPro"/>
</dbReference>
<protein>
    <submittedName>
        <fullName evidence="4">ABC transporter</fullName>
    </submittedName>
</protein>
<accession>A0A1H9S2G7</accession>
<dbReference type="RefSeq" id="WP_074730546.1">
    <property type="nucleotide sequence ID" value="NZ_FOGW01000010.1"/>
</dbReference>
<dbReference type="PANTHER" id="PTHR43158">
    <property type="entry name" value="SKFA PEPTIDE EXPORT ATP-BINDING PROTEIN SKFE"/>
    <property type="match status" value="1"/>
</dbReference>
<evidence type="ECO:0000259" key="3">
    <source>
        <dbReference type="Pfam" id="PF00005"/>
    </source>
</evidence>
<keyword evidence="5" id="KW-1185">Reference proteome</keyword>